<dbReference type="InterPro" id="IPR012032">
    <property type="entry name" value="UCP006598"/>
</dbReference>
<proteinExistence type="predicted"/>
<reference evidence="1 2" key="1">
    <citation type="journal article" date="2013" name="Nature">
        <title>Anaerobic oxidation of methane coupled to nitrate reduction in a novel archaeal lineage.</title>
        <authorList>
            <person name="Haroon M.F."/>
            <person name="Hu S."/>
            <person name="Shi Y."/>
            <person name="Imelfort M."/>
            <person name="Keller J."/>
            <person name="Hugenholtz P."/>
            <person name="Yuan Z."/>
            <person name="Tyson G.W."/>
        </authorList>
    </citation>
    <scope>NUCLEOTIDE SEQUENCE [LARGE SCALE GENOMIC DNA]</scope>
    <source>
        <strain evidence="1 2">ANME-2d</strain>
    </source>
</reference>
<comment type="caution">
    <text evidence="1">The sequence shown here is derived from an EMBL/GenBank/DDBJ whole genome shotgun (WGS) entry which is preliminary data.</text>
</comment>
<dbReference type="AlphaFoldDB" id="A0A062VE60"/>
<dbReference type="Proteomes" id="UP000027153">
    <property type="component" value="Unassembled WGS sequence"/>
</dbReference>
<dbReference type="Pfam" id="PF09890">
    <property type="entry name" value="DUF2117"/>
    <property type="match status" value="1"/>
</dbReference>
<evidence type="ECO:0008006" key="3">
    <source>
        <dbReference type="Google" id="ProtNLM"/>
    </source>
</evidence>
<gene>
    <name evidence="1" type="ORF">ANME2D_00523</name>
</gene>
<dbReference type="OrthoDB" id="120859at2157"/>
<dbReference type="RefSeq" id="WP_048088923.1">
    <property type="nucleotide sequence ID" value="NZ_JMIY01000001.1"/>
</dbReference>
<accession>A0A062VE60</accession>
<evidence type="ECO:0000313" key="2">
    <source>
        <dbReference type="Proteomes" id="UP000027153"/>
    </source>
</evidence>
<sequence length="375" mass="41875">MRIGIILHGPEIIDTGSAERIIGIFKQEHEIIVKLGGTMGRTAVLDAGLEDIIDISQGLTPSETIIALKDSIDLAILLNQGKTPQTGRHFGRIIASKLDHPDPDSDLPPLVHIESPDSGGRIIYYNQRAAEYAGYVKNVLTRYYENYDLPIEYCSSMPLDIRFEGNKIIRRLCGVFCGENIRLEGVVIGYATHDAPEIVCEDGKVIELRGVRIKPHGLEKLENRRIDLFTAKVKTGNIRRTRHRTRIKNIQPGTSGRIAIIDHCAESTFELIKDADLVITVGDDTTAITADILVRFGVPVIGITDGDLDCILEDSAVPTGSVIIQVREGFDDIVGREVFEKIMHFKQQIHMQRRDELLSRILALAEKEMVNIKYY</sequence>
<organism evidence="1 2">
    <name type="scientific">Candidatus Methanoperedens nitratireducens</name>
    <dbReference type="NCBI Taxonomy" id="1392998"/>
    <lineage>
        <taxon>Archaea</taxon>
        <taxon>Methanobacteriati</taxon>
        <taxon>Methanobacteriota</taxon>
        <taxon>Stenosarchaea group</taxon>
        <taxon>Methanomicrobia</taxon>
        <taxon>Methanosarcinales</taxon>
        <taxon>ANME-2 cluster</taxon>
        <taxon>Candidatus Methanoperedentaceae</taxon>
        <taxon>Candidatus Methanoperedens</taxon>
    </lineage>
</organism>
<evidence type="ECO:0000313" key="1">
    <source>
        <dbReference type="EMBL" id="KCZ73455.1"/>
    </source>
</evidence>
<keyword evidence="2" id="KW-1185">Reference proteome</keyword>
<name>A0A062VE60_9EURY</name>
<dbReference type="EMBL" id="JMIY01000001">
    <property type="protein sequence ID" value="KCZ73455.1"/>
    <property type="molecule type" value="Genomic_DNA"/>
</dbReference>
<protein>
    <recommendedName>
        <fullName evidence="3">DUF2117 domain-containing protein</fullName>
    </recommendedName>
</protein>